<dbReference type="InterPro" id="IPR005135">
    <property type="entry name" value="Endo/exonuclease/phosphatase"/>
</dbReference>
<dbReference type="Proteomes" id="UP000472277">
    <property type="component" value="Chromosome 20"/>
</dbReference>
<organism evidence="2 3">
    <name type="scientific">Salmo trutta</name>
    <name type="common">Brown trout</name>
    <dbReference type="NCBI Taxonomy" id="8032"/>
    <lineage>
        <taxon>Eukaryota</taxon>
        <taxon>Metazoa</taxon>
        <taxon>Chordata</taxon>
        <taxon>Craniata</taxon>
        <taxon>Vertebrata</taxon>
        <taxon>Euteleostomi</taxon>
        <taxon>Actinopterygii</taxon>
        <taxon>Neopterygii</taxon>
        <taxon>Teleostei</taxon>
        <taxon>Protacanthopterygii</taxon>
        <taxon>Salmoniformes</taxon>
        <taxon>Salmonidae</taxon>
        <taxon>Salmoninae</taxon>
        <taxon>Salmo</taxon>
    </lineage>
</organism>
<proteinExistence type="predicted"/>
<dbReference type="GO" id="GO:0003824">
    <property type="term" value="F:catalytic activity"/>
    <property type="evidence" value="ECO:0007669"/>
    <property type="project" value="InterPro"/>
</dbReference>
<dbReference type="Ensembl" id="ENSSTUT00000020799.1">
    <property type="protein sequence ID" value="ENSSTUP00000019791.1"/>
    <property type="gene ID" value="ENSSTUG00000008815.1"/>
</dbReference>
<dbReference type="InterPro" id="IPR043502">
    <property type="entry name" value="DNA/RNA_pol_sf"/>
</dbReference>
<dbReference type="InterPro" id="IPR000477">
    <property type="entry name" value="RT_dom"/>
</dbReference>
<keyword evidence="3" id="KW-1185">Reference proteome</keyword>
<dbReference type="GeneTree" id="ENSGT01150000286925"/>
<dbReference type="CDD" id="cd01650">
    <property type="entry name" value="RT_nLTR_like"/>
    <property type="match status" value="1"/>
</dbReference>
<evidence type="ECO:0000259" key="1">
    <source>
        <dbReference type="PROSITE" id="PS50878"/>
    </source>
</evidence>
<dbReference type="InterPro" id="IPR036691">
    <property type="entry name" value="Endo/exonu/phosph_ase_sf"/>
</dbReference>
<dbReference type="PANTHER" id="PTHR31635">
    <property type="entry name" value="REVERSE TRANSCRIPTASE DOMAIN-CONTAINING PROTEIN-RELATED"/>
    <property type="match status" value="1"/>
</dbReference>
<accession>A0A673XHB8</accession>
<protein>
    <recommendedName>
        <fullName evidence="1">Reverse transcriptase domain-containing protein</fullName>
    </recommendedName>
</protein>
<dbReference type="AlphaFoldDB" id="A0A673XHB8"/>
<evidence type="ECO:0000313" key="3">
    <source>
        <dbReference type="Proteomes" id="UP000472277"/>
    </source>
</evidence>
<dbReference type="PANTHER" id="PTHR31635:SF196">
    <property type="entry name" value="REVERSE TRANSCRIPTASE DOMAIN-CONTAINING PROTEIN-RELATED"/>
    <property type="match status" value="1"/>
</dbReference>
<dbReference type="SUPFAM" id="SSF56219">
    <property type="entry name" value="DNase I-like"/>
    <property type="match status" value="1"/>
</dbReference>
<feature type="domain" description="Reverse transcriptase" evidence="1">
    <location>
        <begin position="508"/>
        <end position="779"/>
    </location>
</feature>
<dbReference type="InParanoid" id="A0A673XHB8"/>
<reference evidence="2" key="2">
    <citation type="submission" date="2025-09" db="UniProtKB">
        <authorList>
            <consortium name="Ensembl"/>
        </authorList>
    </citation>
    <scope>IDENTIFICATION</scope>
</reference>
<dbReference type="CDD" id="cd09076">
    <property type="entry name" value="L1-EN"/>
    <property type="match status" value="1"/>
</dbReference>
<sequence length="1267" mass="146102">MQATIGTTNERRAGLTFTSWNVKGLNEPIKRGKVLAHLKALSSDIIFLQETHLKNNSHNRLKCKWVGQVYHSNFSAKTRGTAILVRKGIPFQHKTTIVDKEGRYVIVIGEIHSTSVTLLNIYGPNIDNPSFFKRVLALIPDISHTNLVIGGDLNCVLDQYLDRSSTRRTPTSYSSEFLNNYIKNSNLFDIWRICNPTGREYSFYSYVHNVYTRIDYFLVDAKLLPYTCNVRYHDIIISDHSPLTFSLRLGDIIPNERVWRLNPQLLTEPTFCEHLKDQITFFFDTNDNTETSPALLWETLKAYLKGRIISFQTARSRQNRRELVELEGQIHLLDRENARHPSREKHNFFMSLKFKYNQILSAKIAKSFLYAKQKYFEFGDKPHKLLARQLRKNVSDRMIHKVKSASGELLSSLKDINDRFRQFYETLYTSKTDPNPLIMQNLLENCNLPALNQEDSNFLNKEISLEEITETITTLKSGKTPGPDGYPSEFYKTSSNMLSPYLHNMLVQANEDGVLPSTLDEAFITVIHKKGRDPEEVGSYRPISLLNTDQKILAKTLANRLSTLIGKLFHSDQTGFIPNRNSFFNLRRLFNIMYSQRLHNVDLAVISLDAEKAFDQVEWPYLFKVIQKFNIGDGFIKWIQLLYMNPCARILTNQSLSPRFNLHRGTRQGCALSPMLFALIIEPLAQAIRSHAAIHGYNTKDTLNKISLYADDILLYVTEPQESIPAILEVINLFGTFSGYRINWNKSELMPIQLQNTSWLEHLPVKLSSDKFTYLGIVVTKQCSLLFKENFPSLMQKLKANIQFWRTLPISLLGRINAIKMVFLPQLLYLYQNIPIFIPKSFHKQLDSIINPFIWDYKTHRIGKKHLCKSKMEGGLSLPNFIFYYWAANLRAVTFLLDDALPPPSWLSMEQEECHPFSIGAVILSPVNLEMSLYRNNPIIHSTVRIWKQIKVHFDLRPISFMLPVARNPSFAPSNLDNTFERWGELGISTIGDLYIGGTFASFEWLRETYNLPRSNFFRYLQIRDYVRKYLPTFGNAKPSTFDGCIKICPTSDKLISRIYDAFQSVSAPSTDAIKAKWEEELGTDISVADWEDSLVYIHTCSINSRHRLIQFKVLHRLHYCKTKLHRIFPGTSPMCDKCQAEQGTLLHCFALCSNLYGYWCGIFGVLSEVLETSIDPDPLLIILGVSDSLNRLTNSQKQLISYSLISAKKCILLFWKKREAPSTKLWLSELANTVHLEIIRYILNNKLSTFDQIWQPFLSYLEQAAL</sequence>
<dbReference type="Pfam" id="PF00078">
    <property type="entry name" value="RVT_1"/>
    <property type="match status" value="1"/>
</dbReference>
<evidence type="ECO:0000313" key="2">
    <source>
        <dbReference type="Ensembl" id="ENSSTUP00000019791.1"/>
    </source>
</evidence>
<dbReference type="SUPFAM" id="SSF56672">
    <property type="entry name" value="DNA/RNA polymerases"/>
    <property type="match status" value="1"/>
</dbReference>
<dbReference type="Pfam" id="PF03372">
    <property type="entry name" value="Exo_endo_phos"/>
    <property type="match status" value="1"/>
</dbReference>
<dbReference type="OMA" id="VERRIIW"/>
<name>A0A673XHB8_SALTR</name>
<dbReference type="Gene3D" id="3.60.10.10">
    <property type="entry name" value="Endonuclease/exonuclease/phosphatase"/>
    <property type="match status" value="1"/>
</dbReference>
<dbReference type="PROSITE" id="PS50878">
    <property type="entry name" value="RT_POL"/>
    <property type="match status" value="1"/>
</dbReference>
<reference evidence="2" key="1">
    <citation type="submission" date="2025-08" db="UniProtKB">
        <authorList>
            <consortium name="Ensembl"/>
        </authorList>
    </citation>
    <scope>IDENTIFICATION</scope>
</reference>